<dbReference type="AlphaFoldDB" id="A0A2K2FHA8"/>
<gene>
    <name evidence="1" type="ORF">CDQ84_11715</name>
</gene>
<dbReference type="RefSeq" id="WP_103081921.1">
    <property type="nucleotide sequence ID" value="NZ_CP021850.1"/>
</dbReference>
<evidence type="ECO:0000313" key="2">
    <source>
        <dbReference type="Proteomes" id="UP000236151"/>
    </source>
</evidence>
<organism evidence="1 2">
    <name type="scientific">Clostridium thermosuccinogenes</name>
    <dbReference type="NCBI Taxonomy" id="84032"/>
    <lineage>
        <taxon>Bacteria</taxon>
        <taxon>Bacillati</taxon>
        <taxon>Bacillota</taxon>
        <taxon>Clostridia</taxon>
        <taxon>Eubacteriales</taxon>
        <taxon>Clostridiaceae</taxon>
        <taxon>Clostridium</taxon>
    </lineage>
</organism>
<dbReference type="Pfam" id="PF18952">
    <property type="entry name" value="DUF5696"/>
    <property type="match status" value="1"/>
</dbReference>
<dbReference type="InterPro" id="IPR043751">
    <property type="entry name" value="DUF5696"/>
</dbReference>
<accession>A0A2K2FHA8</accession>
<comment type="caution">
    <text evidence="1">The sequence shown here is derived from an EMBL/GenBank/DDBJ whole genome shotgun (WGS) entry which is preliminary data.</text>
</comment>
<keyword evidence="2" id="KW-1185">Reference proteome</keyword>
<sequence length="749" mass="83513">MLKRVSCFLLVFILLIVGIPFATSGEDSEIIEPPVPSARFTNIKRVSADPVGAAKGAELTEADHIVARNARFELYLDEQALIVKVRDKSNNYVWSSAVPKNKMQSLNFEWQRIASSLLTAEYLNPAGSVSRSPLKHSNAKAPEITKTESGFKAKVEFYEAGIELVVEVELTEKGIKVSVPDESIVQKKENILHKLYIMPFFGASLADEIPGYVFIPDGCGALIRYSKPRTYISSFSERVYGPDYAMKRPATGGMLILQADKKMIHMPVFGAAHGGRQNAFLAVATSGDAFMEIEASPAGVITDFTWVGAKFIYRDLYTQPTSKSGGAFTALQPTSNTVNAAIEYIFLSGEDADYVGMAKAYREMLKEKGMLGSKAEEGTPVRLKIEAIMSEPTKGLITNRNEIMTRIADVRRWIDELGANGVEDLSVVLWGFEKGGVNGHKLNSFRLDPAIGSKKEMEELYNKLVSGNSELMLRQEVQSGYEDQIDKSRLAYHIDGGILEKFEVTKPLFNHVYYLNIHAVRKAVEGYGKKPQYMRNIALSGVSTNLFSDYKRGREIHRNEMVEEIRSVLEAAQENTGKLALYEPNAYAFGYADAVYDIPMQTSQFVFETDTVPFMQIVLSGSIDYYAPNLNFGTNTVEDVLKLIDYGAYPSYVLTEQYSNKLASTNLNDIYTSRYEDWKPYIIENYKAINDILSKVRGKAINRRFVPEDGIVLVEYEGGTTILINYTDKSYTYNNQTFGGLSAAIVKEG</sequence>
<dbReference type="EMBL" id="NIOJ01000030">
    <property type="protein sequence ID" value="PNT98153.1"/>
    <property type="molecule type" value="Genomic_DNA"/>
</dbReference>
<proteinExistence type="predicted"/>
<dbReference type="KEGG" id="cthd:CDO33_18515"/>
<protein>
    <submittedName>
        <fullName evidence="1">Uncharacterized protein</fullName>
    </submittedName>
</protein>
<name>A0A2K2FHA8_9CLOT</name>
<evidence type="ECO:0000313" key="1">
    <source>
        <dbReference type="EMBL" id="PNT98153.1"/>
    </source>
</evidence>
<reference evidence="1 2" key="1">
    <citation type="submission" date="2017-06" db="EMBL/GenBank/DDBJ databases">
        <title>Investigating the central metabolism of Clostridium thermosuccinogenes.</title>
        <authorList>
            <person name="Koendjbiharie J.G."/>
            <person name="van Kranenburg R."/>
        </authorList>
    </citation>
    <scope>NUCLEOTIDE SEQUENCE [LARGE SCALE GENOMIC DNA]</scope>
    <source>
        <strain evidence="1 2">DSM 5806</strain>
    </source>
</reference>
<dbReference type="OrthoDB" id="9793135at2"/>
<dbReference type="Proteomes" id="UP000236151">
    <property type="component" value="Unassembled WGS sequence"/>
</dbReference>